<evidence type="ECO:0000313" key="7">
    <source>
        <dbReference type="Proteomes" id="UP000054197"/>
    </source>
</evidence>
<dbReference type="InterPro" id="IPR002104">
    <property type="entry name" value="Integrase_catalytic"/>
</dbReference>
<evidence type="ECO:0000259" key="5">
    <source>
        <dbReference type="PROSITE" id="PS51898"/>
    </source>
</evidence>
<dbReference type="SUPFAM" id="SSF56349">
    <property type="entry name" value="DNA breaking-rejoining enzymes"/>
    <property type="match status" value="1"/>
</dbReference>
<dbReference type="InterPro" id="IPR050090">
    <property type="entry name" value="Tyrosine_recombinase_XerCD"/>
</dbReference>
<dbReference type="InterPro" id="IPR011010">
    <property type="entry name" value="DNA_brk_join_enz"/>
</dbReference>
<gene>
    <name evidence="6" type="ORF">AO063_01905</name>
</gene>
<dbReference type="AlphaFoldDB" id="A0A0W0HLD6"/>
<dbReference type="PANTHER" id="PTHR30349:SF41">
    <property type="entry name" value="INTEGRASE_RECOMBINASE PROTEIN MJ0367-RELATED"/>
    <property type="match status" value="1"/>
</dbReference>
<dbReference type="Gene3D" id="1.10.443.10">
    <property type="entry name" value="Intergrase catalytic core"/>
    <property type="match status" value="1"/>
</dbReference>
<comment type="caution">
    <text evidence="6">The sequence shown here is derived from an EMBL/GenBank/DDBJ whole genome shotgun (WGS) entry which is preliminary data.</text>
</comment>
<protein>
    <submittedName>
        <fullName evidence="6">Integrase</fullName>
    </submittedName>
</protein>
<dbReference type="Pfam" id="PF00589">
    <property type="entry name" value="Phage_integrase"/>
    <property type="match status" value="1"/>
</dbReference>
<keyword evidence="3" id="KW-0238">DNA-binding</keyword>
<comment type="similarity">
    <text evidence="1">Belongs to the 'phage' integrase family.</text>
</comment>
<keyword evidence="2" id="KW-0229">DNA integration</keyword>
<dbReference type="Proteomes" id="UP000054197">
    <property type="component" value="Unassembled WGS sequence"/>
</dbReference>
<dbReference type="GO" id="GO:0003677">
    <property type="term" value="F:DNA binding"/>
    <property type="evidence" value="ECO:0007669"/>
    <property type="project" value="UniProtKB-KW"/>
</dbReference>
<evidence type="ECO:0000256" key="1">
    <source>
        <dbReference type="ARBA" id="ARBA00008857"/>
    </source>
</evidence>
<dbReference type="PANTHER" id="PTHR30349">
    <property type="entry name" value="PHAGE INTEGRASE-RELATED"/>
    <property type="match status" value="1"/>
</dbReference>
<accession>A0A0W0HLD6</accession>
<keyword evidence="4" id="KW-0233">DNA recombination</keyword>
<evidence type="ECO:0000313" key="6">
    <source>
        <dbReference type="EMBL" id="KTB61598.1"/>
    </source>
</evidence>
<dbReference type="InterPro" id="IPR013762">
    <property type="entry name" value="Integrase-like_cat_sf"/>
</dbReference>
<dbReference type="GO" id="GO:0015074">
    <property type="term" value="P:DNA integration"/>
    <property type="evidence" value="ECO:0007669"/>
    <property type="project" value="UniProtKB-KW"/>
</dbReference>
<name>A0A0W0HLD6_PSEFL</name>
<proteinExistence type="inferred from homology"/>
<organism evidence="6 7">
    <name type="scientific">Pseudomonas fluorescens ICMP 11288</name>
    <dbReference type="NCBI Taxonomy" id="1198309"/>
    <lineage>
        <taxon>Bacteria</taxon>
        <taxon>Pseudomonadati</taxon>
        <taxon>Pseudomonadota</taxon>
        <taxon>Gammaproteobacteria</taxon>
        <taxon>Pseudomonadales</taxon>
        <taxon>Pseudomonadaceae</taxon>
        <taxon>Pseudomonas</taxon>
    </lineage>
</organism>
<dbReference type="PROSITE" id="PS51898">
    <property type="entry name" value="TYR_RECOMBINASE"/>
    <property type="match status" value="1"/>
</dbReference>
<dbReference type="CDD" id="cd00397">
    <property type="entry name" value="DNA_BRE_C"/>
    <property type="match status" value="1"/>
</dbReference>
<dbReference type="RefSeq" id="WP_058421341.1">
    <property type="nucleotide sequence ID" value="NZ_LKEF01000033.1"/>
</dbReference>
<dbReference type="EMBL" id="LKEF01000033">
    <property type="protein sequence ID" value="KTB61598.1"/>
    <property type="molecule type" value="Genomic_DNA"/>
</dbReference>
<dbReference type="GO" id="GO:0006310">
    <property type="term" value="P:DNA recombination"/>
    <property type="evidence" value="ECO:0007669"/>
    <property type="project" value="UniProtKB-KW"/>
</dbReference>
<feature type="domain" description="Tyr recombinase" evidence="5">
    <location>
        <begin position="173"/>
        <end position="391"/>
    </location>
</feature>
<reference evidence="6 7" key="1">
    <citation type="submission" date="2015-09" db="EMBL/GenBank/DDBJ databases">
        <title>Genome sequence of ICMP 11288.</title>
        <authorList>
            <person name="Visnovsky S."/>
            <person name="Lu A."/>
            <person name="Panda P."/>
            <person name="Pitman A."/>
        </authorList>
    </citation>
    <scope>NUCLEOTIDE SEQUENCE [LARGE SCALE GENOMIC DNA]</scope>
    <source>
        <strain evidence="6 7">ICMP 11288</strain>
    </source>
</reference>
<evidence type="ECO:0000256" key="4">
    <source>
        <dbReference type="ARBA" id="ARBA00023172"/>
    </source>
</evidence>
<sequence length="406" mass="45961">MELSVRRIRSSNGERFVVLVDESGMPLFYPALYVTVHMRGRSLAVNTIQNALNALKALYAWQSYYRIDVESRFSRRELLQAHEVHSLRDFMQKPLLDENDGKVVSISRKPKTVSTSNQYARMSVIADYLGFLAGQHQLPSSLVGRDSAQRMVAQIKANRPKTSSKSSIDRDEKHLDDTLLDELEAALKPGSGNNPVREYAVQVRNALMFSILRITGLRRGELLNLMIEDIDFAKNTLRVIRRPDSKEDVRAYQPVAKTRERTFPLMPELVDEIHRYVLNHRNKAPGAKRHGYLFVTHKLGPSQGRPLSNAGFGKFMAALRTIVEGASGIHAHSLRHHWNYSFSKTCEGQGITPEREEKIRSYLMGWSETSGTAATYNRRHIKEQAGKAVLELQIKHLSKAQKGGGE</sequence>
<evidence type="ECO:0000256" key="2">
    <source>
        <dbReference type="ARBA" id="ARBA00022908"/>
    </source>
</evidence>
<evidence type="ECO:0000256" key="3">
    <source>
        <dbReference type="ARBA" id="ARBA00023125"/>
    </source>
</evidence>